<sequence length="276" mass="30590">MTPGHPEGFMTTLRCHIATTQQQLDDALRVRWEVFGKELELLERTAHAVPRENNGFDTLATTAHVLVYADDVPVATARLLLPNPEVARATGSRLGIDLETKVDLSELGGPGLVFAETTRFCILKDWRHSAVLMWLYAGLHQESRRRGVTHWIASANTETDSAEDAHILFQVAAYQGLLSSRWRARTLACPRSPEAPAAPFYTPEQRAHARQGRFDGLGLPPVLSLFSGKLGARFIAGPLYDARFRRFSLPLVSALQDVPASTQKFFDKMTARASRG</sequence>
<evidence type="ECO:0000313" key="2">
    <source>
        <dbReference type="Proteomes" id="UP000199181"/>
    </source>
</evidence>
<keyword evidence="1" id="KW-0808">Transferase</keyword>
<protein>
    <submittedName>
        <fullName evidence="1">Acetyltransferase (GNAT) domain-containing protein</fullName>
    </submittedName>
</protein>
<proteinExistence type="predicted"/>
<dbReference type="AlphaFoldDB" id="A0A1I0INF8"/>
<dbReference type="Pfam" id="PF13444">
    <property type="entry name" value="Acetyltransf_5"/>
    <property type="match status" value="1"/>
</dbReference>
<gene>
    <name evidence="1" type="ORF">SAMN05443639_106164</name>
</gene>
<dbReference type="SUPFAM" id="SSF55729">
    <property type="entry name" value="Acyl-CoA N-acyltransferases (Nat)"/>
    <property type="match status" value="1"/>
</dbReference>
<accession>A0A1I0INF8</accession>
<dbReference type="InterPro" id="IPR016181">
    <property type="entry name" value="Acyl_CoA_acyltransferase"/>
</dbReference>
<organism evidence="1 2">
    <name type="scientific">Stigmatella erecta</name>
    <dbReference type="NCBI Taxonomy" id="83460"/>
    <lineage>
        <taxon>Bacteria</taxon>
        <taxon>Pseudomonadati</taxon>
        <taxon>Myxococcota</taxon>
        <taxon>Myxococcia</taxon>
        <taxon>Myxococcales</taxon>
        <taxon>Cystobacterineae</taxon>
        <taxon>Archangiaceae</taxon>
        <taxon>Stigmatella</taxon>
    </lineage>
</organism>
<evidence type="ECO:0000313" key="1">
    <source>
        <dbReference type="EMBL" id="SET98373.1"/>
    </source>
</evidence>
<dbReference type="EMBL" id="FOIJ01000006">
    <property type="protein sequence ID" value="SET98373.1"/>
    <property type="molecule type" value="Genomic_DNA"/>
</dbReference>
<dbReference type="Gene3D" id="3.40.630.30">
    <property type="match status" value="1"/>
</dbReference>
<dbReference type="Proteomes" id="UP000199181">
    <property type="component" value="Unassembled WGS sequence"/>
</dbReference>
<name>A0A1I0INF8_9BACT</name>
<reference evidence="2" key="1">
    <citation type="submission" date="2016-10" db="EMBL/GenBank/DDBJ databases">
        <authorList>
            <person name="Varghese N."/>
            <person name="Submissions S."/>
        </authorList>
    </citation>
    <scope>NUCLEOTIDE SEQUENCE [LARGE SCALE GENOMIC DNA]</scope>
    <source>
        <strain evidence="2">DSM 16858</strain>
    </source>
</reference>
<dbReference type="GO" id="GO:0016740">
    <property type="term" value="F:transferase activity"/>
    <property type="evidence" value="ECO:0007669"/>
    <property type="project" value="UniProtKB-KW"/>
</dbReference>
<keyword evidence="2" id="KW-1185">Reference proteome</keyword>